<dbReference type="SUPFAM" id="SSF48726">
    <property type="entry name" value="Immunoglobulin"/>
    <property type="match status" value="1"/>
</dbReference>
<dbReference type="InterPro" id="IPR050160">
    <property type="entry name" value="MHC/Immunoglobulin"/>
</dbReference>
<dbReference type="PANTHER" id="PTHR19944">
    <property type="entry name" value="MHC CLASS II-RELATED"/>
    <property type="match status" value="1"/>
</dbReference>
<evidence type="ECO:0000259" key="12">
    <source>
        <dbReference type="PROSITE" id="PS50835"/>
    </source>
</evidence>
<evidence type="ECO:0000256" key="5">
    <source>
        <dbReference type="ARBA" id="ARBA00023130"/>
    </source>
</evidence>
<evidence type="ECO:0000256" key="9">
    <source>
        <dbReference type="ARBA" id="ARBA00023182"/>
    </source>
</evidence>
<dbReference type="SUPFAM" id="SSF54452">
    <property type="entry name" value="MHC antigen-recognition domain"/>
    <property type="match status" value="1"/>
</dbReference>
<keyword evidence="6 11" id="KW-0472">Membrane</keyword>
<keyword evidence="10" id="KW-0393">Immunoglobulin domain</keyword>
<dbReference type="GO" id="GO:0002504">
    <property type="term" value="P:antigen processing and presentation of peptide or polysaccharide antigen via MHC class II"/>
    <property type="evidence" value="ECO:0007669"/>
    <property type="project" value="UniProtKB-KW"/>
</dbReference>
<evidence type="ECO:0000256" key="1">
    <source>
        <dbReference type="ARBA" id="ARBA00004479"/>
    </source>
</evidence>
<keyword evidence="9" id="KW-0491">MHC II</keyword>
<evidence type="ECO:0000256" key="7">
    <source>
        <dbReference type="ARBA" id="ARBA00023157"/>
    </source>
</evidence>
<dbReference type="InterPro" id="IPR000353">
    <property type="entry name" value="MHC_II_b_N"/>
</dbReference>
<dbReference type="AlphaFoldDB" id="A0ABD0W1Q7"/>
<protein>
    <recommendedName>
        <fullName evidence="12">Ig-like domain-containing protein</fullName>
    </recommendedName>
</protein>
<dbReference type="Gene3D" id="3.10.320.10">
    <property type="entry name" value="Class II Histocompatibility Antigen, M Beta Chain, Chain B, domain 1"/>
    <property type="match status" value="1"/>
</dbReference>
<dbReference type="EMBL" id="JAGEUA010000010">
    <property type="protein sequence ID" value="KAL0964794.1"/>
    <property type="molecule type" value="Genomic_DNA"/>
</dbReference>
<accession>A0ABD0W1Q7</accession>
<proteinExistence type="predicted"/>
<evidence type="ECO:0000313" key="14">
    <source>
        <dbReference type="Proteomes" id="UP001557470"/>
    </source>
</evidence>
<dbReference type="InterPro" id="IPR003597">
    <property type="entry name" value="Ig_C1-set"/>
</dbReference>
<keyword evidence="8" id="KW-0325">Glycoprotein</keyword>
<dbReference type="InterPro" id="IPR003006">
    <property type="entry name" value="Ig/MHC_CS"/>
</dbReference>
<evidence type="ECO:0000256" key="11">
    <source>
        <dbReference type="SAM" id="Phobius"/>
    </source>
</evidence>
<feature type="domain" description="Ig-like" evidence="12">
    <location>
        <begin position="111"/>
        <end position="201"/>
    </location>
</feature>
<dbReference type="Proteomes" id="UP001557470">
    <property type="component" value="Unassembled WGS sequence"/>
</dbReference>
<evidence type="ECO:0000256" key="10">
    <source>
        <dbReference type="ARBA" id="ARBA00023319"/>
    </source>
</evidence>
<comment type="caution">
    <text evidence="13">The sequence shown here is derived from an EMBL/GenBank/DDBJ whole genome shotgun (WGS) entry which is preliminary data.</text>
</comment>
<comment type="subcellular location">
    <subcellularLocation>
        <location evidence="1">Membrane</location>
        <topology evidence="1">Single-pass type I membrane protein</topology>
    </subcellularLocation>
</comment>
<organism evidence="13 14">
    <name type="scientific">Umbra pygmaea</name>
    <name type="common">Eastern mudminnow</name>
    <dbReference type="NCBI Taxonomy" id="75934"/>
    <lineage>
        <taxon>Eukaryota</taxon>
        <taxon>Metazoa</taxon>
        <taxon>Chordata</taxon>
        <taxon>Craniata</taxon>
        <taxon>Vertebrata</taxon>
        <taxon>Euteleostomi</taxon>
        <taxon>Actinopterygii</taxon>
        <taxon>Neopterygii</taxon>
        <taxon>Teleostei</taxon>
        <taxon>Protacanthopterygii</taxon>
        <taxon>Esociformes</taxon>
        <taxon>Umbridae</taxon>
        <taxon>Umbra</taxon>
    </lineage>
</organism>
<keyword evidence="2 11" id="KW-0812">Transmembrane</keyword>
<dbReference type="PANTHER" id="PTHR19944:SF99">
    <property type="entry name" value="HLA CLASS II HISTOCOMPATIBILITY ANTIGEN, DRB1 BETA CHAIN"/>
    <property type="match status" value="1"/>
</dbReference>
<dbReference type="GO" id="GO:0042613">
    <property type="term" value="C:MHC class II protein complex"/>
    <property type="evidence" value="ECO:0007669"/>
    <property type="project" value="UniProtKB-KW"/>
</dbReference>
<dbReference type="SMART" id="SM00407">
    <property type="entry name" value="IGc1"/>
    <property type="match status" value="1"/>
</dbReference>
<evidence type="ECO:0000256" key="2">
    <source>
        <dbReference type="ARBA" id="ARBA00022692"/>
    </source>
</evidence>
<name>A0ABD0W1Q7_UMBPY</name>
<dbReference type="InterPro" id="IPR036179">
    <property type="entry name" value="Ig-like_dom_sf"/>
</dbReference>
<evidence type="ECO:0000256" key="4">
    <source>
        <dbReference type="ARBA" id="ARBA00022989"/>
    </source>
</evidence>
<keyword evidence="5" id="KW-1064">Adaptive immunity</keyword>
<feature type="transmembrane region" description="Helical" evidence="11">
    <location>
        <begin position="224"/>
        <end position="245"/>
    </location>
</feature>
<keyword evidence="14" id="KW-1185">Reference proteome</keyword>
<dbReference type="InterPro" id="IPR007110">
    <property type="entry name" value="Ig-like_dom"/>
</dbReference>
<keyword evidence="7" id="KW-1015">Disulfide bond</keyword>
<evidence type="ECO:0000256" key="3">
    <source>
        <dbReference type="ARBA" id="ARBA00022859"/>
    </source>
</evidence>
<dbReference type="Pfam" id="PF07654">
    <property type="entry name" value="C1-set"/>
    <property type="match status" value="1"/>
</dbReference>
<evidence type="ECO:0000256" key="8">
    <source>
        <dbReference type="ARBA" id="ARBA00023180"/>
    </source>
</evidence>
<keyword evidence="3" id="KW-0391">Immunity</keyword>
<evidence type="ECO:0000256" key="6">
    <source>
        <dbReference type="ARBA" id="ARBA00023136"/>
    </source>
</evidence>
<dbReference type="SMART" id="SM00921">
    <property type="entry name" value="MHC_II_beta"/>
    <property type="match status" value="1"/>
</dbReference>
<dbReference type="Gene3D" id="2.60.40.10">
    <property type="entry name" value="Immunoglobulins"/>
    <property type="match status" value="1"/>
</dbReference>
<sequence length="266" mass="30702">MYLSFYFSSDVLMFFFSLTLMFSVFSLTLSDEDFGYIDSWCRIKSRDLHDVEYMLDHHINKEMVAQYNSTTKRWTGYTDYGKQSADIWNNDPREISRREIERITLCNLNGPELFDAVEAFMVPPNVTLRQEGPSSNPTLVCSVHYFYPKHIKVTWQKNGQEVTSNVMSTGELANGFWSYQIQSHLKYSPVSGDRFSCMVEHMSLPEPRLYYWEPTMSGSDRMKIFIGFFGLILGLAFLVLGFICWKTSAGRPLEPTDNSAYASING</sequence>
<dbReference type="InterPro" id="IPR014745">
    <property type="entry name" value="MHC_II_a/b_N"/>
</dbReference>
<keyword evidence="4 11" id="KW-1133">Transmembrane helix</keyword>
<dbReference type="InterPro" id="IPR013783">
    <property type="entry name" value="Ig-like_fold"/>
</dbReference>
<dbReference type="PROSITE" id="PS50835">
    <property type="entry name" value="IG_LIKE"/>
    <property type="match status" value="1"/>
</dbReference>
<reference evidence="13 14" key="1">
    <citation type="submission" date="2024-06" db="EMBL/GenBank/DDBJ databases">
        <authorList>
            <person name="Pan Q."/>
            <person name="Wen M."/>
            <person name="Jouanno E."/>
            <person name="Zahm M."/>
            <person name="Klopp C."/>
            <person name="Cabau C."/>
            <person name="Louis A."/>
            <person name="Berthelot C."/>
            <person name="Parey E."/>
            <person name="Roest Crollius H."/>
            <person name="Montfort J."/>
            <person name="Robinson-Rechavi M."/>
            <person name="Bouchez O."/>
            <person name="Lampietro C."/>
            <person name="Lopez Roques C."/>
            <person name="Donnadieu C."/>
            <person name="Postlethwait J."/>
            <person name="Bobe J."/>
            <person name="Verreycken H."/>
            <person name="Guiguen Y."/>
        </authorList>
    </citation>
    <scope>NUCLEOTIDE SEQUENCE [LARGE SCALE GENOMIC DNA]</scope>
    <source>
        <strain evidence="13">Up_M1</strain>
        <tissue evidence="13">Testis</tissue>
    </source>
</reference>
<dbReference type="InterPro" id="IPR011162">
    <property type="entry name" value="MHC_I/II-like_Ag-recog"/>
</dbReference>
<dbReference type="PROSITE" id="PS00290">
    <property type="entry name" value="IG_MHC"/>
    <property type="match status" value="1"/>
</dbReference>
<evidence type="ECO:0000313" key="13">
    <source>
        <dbReference type="EMBL" id="KAL0964794.1"/>
    </source>
</evidence>
<dbReference type="GO" id="GO:0002250">
    <property type="term" value="P:adaptive immune response"/>
    <property type="evidence" value="ECO:0007669"/>
    <property type="project" value="UniProtKB-KW"/>
</dbReference>
<gene>
    <name evidence="13" type="ORF">UPYG_G00329060</name>
</gene>